<accession>A0A336LGS7</accession>
<protein>
    <submittedName>
        <fullName evidence="1">CSON011464 protein</fullName>
    </submittedName>
</protein>
<dbReference type="EMBL" id="UFQT01000004">
    <property type="protein sequence ID" value="SSX17172.1"/>
    <property type="molecule type" value="Genomic_DNA"/>
</dbReference>
<gene>
    <name evidence="1" type="primary">CSON011464</name>
</gene>
<organism evidence="1">
    <name type="scientific">Culicoides sonorensis</name>
    <name type="common">Biting midge</name>
    <dbReference type="NCBI Taxonomy" id="179676"/>
    <lineage>
        <taxon>Eukaryota</taxon>
        <taxon>Metazoa</taxon>
        <taxon>Ecdysozoa</taxon>
        <taxon>Arthropoda</taxon>
        <taxon>Hexapoda</taxon>
        <taxon>Insecta</taxon>
        <taxon>Pterygota</taxon>
        <taxon>Neoptera</taxon>
        <taxon>Endopterygota</taxon>
        <taxon>Diptera</taxon>
        <taxon>Nematocera</taxon>
        <taxon>Chironomoidea</taxon>
        <taxon>Ceratopogonidae</taxon>
        <taxon>Ceratopogoninae</taxon>
        <taxon>Culicoides</taxon>
        <taxon>Monoculicoides</taxon>
    </lineage>
</organism>
<evidence type="ECO:0000313" key="1">
    <source>
        <dbReference type="EMBL" id="SSX17172.1"/>
    </source>
</evidence>
<name>A0A336LGS7_CULSO</name>
<sequence length="116" mass="14056">MNNQQKTFKFQTFANQMATFDIRKKTLYNIEHKNECFDNENSYFCETIKKWRTLNLTSEFIQIEKDLSNIQNLKQLVFNKEYVCNYLILAFERITDDCLQSFLEWDNNIGRSRSIK</sequence>
<dbReference type="AlphaFoldDB" id="A0A336LGS7"/>
<proteinExistence type="predicted"/>
<reference evidence="1" key="1">
    <citation type="submission" date="2018-07" db="EMBL/GenBank/DDBJ databases">
        <authorList>
            <person name="Quirk P.G."/>
            <person name="Krulwich T.A."/>
        </authorList>
    </citation>
    <scope>NUCLEOTIDE SEQUENCE</scope>
</reference>
<dbReference type="VEuPathDB" id="VectorBase:CSON011464"/>